<accession>A0ABW2ZCT4</accession>
<dbReference type="RefSeq" id="WP_377138687.1">
    <property type="nucleotide sequence ID" value="NZ_JBHTIA010000003.1"/>
</dbReference>
<keyword evidence="2" id="KW-1185">Reference proteome</keyword>
<dbReference type="Proteomes" id="UP001597073">
    <property type="component" value="Unassembled WGS sequence"/>
</dbReference>
<evidence type="ECO:0000313" key="1">
    <source>
        <dbReference type="EMBL" id="MFD0763985.1"/>
    </source>
</evidence>
<sequence>MNRPLYLLLIVLSILLSCKNKAPKSSDRVVDTAKGLRVGESADFASFFKKFKADSIYQIAHVKFPLRKVVANDEGNSETADYTKKDQWRYTTFENQKDQIFKQAVVNKTKASVRYMVKDTGIYIEFVFLYDQGKWQLVALKDESD</sequence>
<dbReference type="EMBL" id="JBHTIA010000003">
    <property type="protein sequence ID" value="MFD0763985.1"/>
    <property type="molecule type" value="Genomic_DNA"/>
</dbReference>
<dbReference type="PROSITE" id="PS51257">
    <property type="entry name" value="PROKAR_LIPOPROTEIN"/>
    <property type="match status" value="1"/>
</dbReference>
<protein>
    <submittedName>
        <fullName evidence="1">DUF4348 domain-containing protein</fullName>
    </submittedName>
</protein>
<reference evidence="2" key="1">
    <citation type="journal article" date="2019" name="Int. J. Syst. Evol. Microbiol.">
        <title>The Global Catalogue of Microorganisms (GCM) 10K type strain sequencing project: providing services to taxonomists for standard genome sequencing and annotation.</title>
        <authorList>
            <consortium name="The Broad Institute Genomics Platform"/>
            <consortium name="The Broad Institute Genome Sequencing Center for Infectious Disease"/>
            <person name="Wu L."/>
            <person name="Ma J."/>
        </authorList>
    </citation>
    <scope>NUCLEOTIDE SEQUENCE [LARGE SCALE GENOMIC DNA]</scope>
    <source>
        <strain evidence="2">CCUG 60742</strain>
    </source>
</reference>
<dbReference type="Pfam" id="PF14254">
    <property type="entry name" value="DUF4348"/>
    <property type="match status" value="1"/>
</dbReference>
<proteinExistence type="predicted"/>
<dbReference type="InterPro" id="IPR025590">
    <property type="entry name" value="DUF4348"/>
</dbReference>
<evidence type="ECO:0000313" key="2">
    <source>
        <dbReference type="Proteomes" id="UP001597073"/>
    </source>
</evidence>
<comment type="caution">
    <text evidence="1">The sequence shown here is derived from an EMBL/GenBank/DDBJ whole genome shotgun (WGS) entry which is preliminary data.</text>
</comment>
<organism evidence="1 2">
    <name type="scientific">Mucilaginibacter lutimaris</name>
    <dbReference type="NCBI Taxonomy" id="931629"/>
    <lineage>
        <taxon>Bacteria</taxon>
        <taxon>Pseudomonadati</taxon>
        <taxon>Bacteroidota</taxon>
        <taxon>Sphingobacteriia</taxon>
        <taxon>Sphingobacteriales</taxon>
        <taxon>Sphingobacteriaceae</taxon>
        <taxon>Mucilaginibacter</taxon>
    </lineage>
</organism>
<dbReference type="Gene3D" id="3.10.450.410">
    <property type="match status" value="1"/>
</dbReference>
<gene>
    <name evidence="1" type="ORF">ACFQZI_03930</name>
</gene>
<name>A0ABW2ZCT4_9SPHI</name>